<proteinExistence type="predicted"/>
<evidence type="ECO:0000313" key="3">
    <source>
        <dbReference type="EMBL" id="MPD03212.1"/>
    </source>
</evidence>
<dbReference type="EMBL" id="VSRR010135169">
    <property type="protein sequence ID" value="MPD03212.1"/>
    <property type="molecule type" value="Genomic_DNA"/>
</dbReference>
<dbReference type="InterPro" id="IPR045151">
    <property type="entry name" value="DCAF8"/>
</dbReference>
<name>A0A5B7JYS6_PORTR</name>
<keyword evidence="4" id="KW-1185">Reference proteome</keyword>
<dbReference type="InterPro" id="IPR015943">
    <property type="entry name" value="WD40/YVTN_repeat-like_dom_sf"/>
</dbReference>
<comment type="caution">
    <text evidence="3">The sequence shown here is derived from an EMBL/GenBank/DDBJ whole genome shotgun (WGS) entry which is preliminary data.</text>
</comment>
<dbReference type="GO" id="GO:0080008">
    <property type="term" value="C:Cul4-RING E3 ubiquitin ligase complex"/>
    <property type="evidence" value="ECO:0007669"/>
    <property type="project" value="TreeGrafter"/>
</dbReference>
<protein>
    <submittedName>
        <fullName evidence="3">WD and tetratricopeptide repeats protein 1</fullName>
    </submittedName>
</protein>
<accession>A0A5B7JYS6</accession>
<dbReference type="Gene3D" id="2.130.10.10">
    <property type="entry name" value="YVTN repeat-like/Quinoprotein amine dehydrogenase"/>
    <property type="match status" value="1"/>
</dbReference>
<dbReference type="GO" id="GO:0005737">
    <property type="term" value="C:cytoplasm"/>
    <property type="evidence" value="ECO:0007669"/>
    <property type="project" value="TreeGrafter"/>
</dbReference>
<dbReference type="GO" id="GO:0045717">
    <property type="term" value="P:negative regulation of fatty acid biosynthetic process"/>
    <property type="evidence" value="ECO:0007669"/>
    <property type="project" value="TreeGrafter"/>
</dbReference>
<dbReference type="PANTHER" id="PTHR15574">
    <property type="entry name" value="WD REPEAT DOMAIN-CONTAINING FAMILY"/>
    <property type="match status" value="1"/>
</dbReference>
<evidence type="ECO:0000256" key="2">
    <source>
        <dbReference type="ARBA" id="ARBA00022737"/>
    </source>
</evidence>
<organism evidence="3 4">
    <name type="scientific">Portunus trituberculatus</name>
    <name type="common">Swimming crab</name>
    <name type="synonym">Neptunus trituberculatus</name>
    <dbReference type="NCBI Taxonomy" id="210409"/>
    <lineage>
        <taxon>Eukaryota</taxon>
        <taxon>Metazoa</taxon>
        <taxon>Ecdysozoa</taxon>
        <taxon>Arthropoda</taxon>
        <taxon>Crustacea</taxon>
        <taxon>Multicrustacea</taxon>
        <taxon>Malacostraca</taxon>
        <taxon>Eumalacostraca</taxon>
        <taxon>Eucarida</taxon>
        <taxon>Decapoda</taxon>
        <taxon>Pleocyemata</taxon>
        <taxon>Brachyura</taxon>
        <taxon>Eubrachyura</taxon>
        <taxon>Portunoidea</taxon>
        <taxon>Portunidae</taxon>
        <taxon>Portuninae</taxon>
        <taxon>Portunus</taxon>
    </lineage>
</organism>
<keyword evidence="2" id="KW-0677">Repeat</keyword>
<keyword evidence="1" id="KW-0853">WD repeat</keyword>
<dbReference type="SUPFAM" id="SSF50978">
    <property type="entry name" value="WD40 repeat-like"/>
    <property type="match status" value="1"/>
</dbReference>
<evidence type="ECO:0000313" key="4">
    <source>
        <dbReference type="Proteomes" id="UP000324222"/>
    </source>
</evidence>
<dbReference type="OrthoDB" id="5971912at2759"/>
<reference evidence="3 4" key="1">
    <citation type="submission" date="2019-05" db="EMBL/GenBank/DDBJ databases">
        <title>Another draft genome of Portunus trituberculatus and its Hox gene families provides insights of decapod evolution.</title>
        <authorList>
            <person name="Jeong J.-H."/>
            <person name="Song I."/>
            <person name="Kim S."/>
            <person name="Choi T."/>
            <person name="Kim D."/>
            <person name="Ryu S."/>
            <person name="Kim W."/>
        </authorList>
    </citation>
    <scope>NUCLEOTIDE SEQUENCE [LARGE SCALE GENOMIC DNA]</scope>
    <source>
        <tissue evidence="3">Muscle</tissue>
    </source>
</reference>
<evidence type="ECO:0000256" key="1">
    <source>
        <dbReference type="ARBA" id="ARBA00022574"/>
    </source>
</evidence>
<dbReference type="AlphaFoldDB" id="A0A5B7JYS6"/>
<sequence length="165" mass="18884">METGHYEPCSNPVQYKLYDMRAPHTCSSQASNFLIDLRQHAGSTVECRCITIHPSRPELIAIGVNDPFIRIYDRRMIKANSVQVSNFVHTSVISKYFAESCNFAFEECKHYAVNVIMYKSLLYHIHTHLTLCYRAFCCCILLLLCILKKCTSVYISHKTTAIAPP</sequence>
<dbReference type="InterPro" id="IPR036322">
    <property type="entry name" value="WD40_repeat_dom_sf"/>
</dbReference>
<dbReference type="PANTHER" id="PTHR15574:SF40">
    <property type="entry name" value="WD AND TETRATRICOPEPTIDE REPEATS PROTEIN 1"/>
    <property type="match status" value="1"/>
</dbReference>
<gene>
    <name evidence="3" type="primary">WDTC1</name>
    <name evidence="3" type="ORF">E2C01_098837</name>
</gene>
<dbReference type="Proteomes" id="UP000324222">
    <property type="component" value="Unassembled WGS sequence"/>
</dbReference>